<keyword evidence="1" id="KW-0812">Transmembrane</keyword>
<accession>A0A090SP37</accession>
<organism evidence="2 3">
    <name type="scientific">Vibrio maritimus</name>
    <dbReference type="NCBI Taxonomy" id="990268"/>
    <lineage>
        <taxon>Bacteria</taxon>
        <taxon>Pseudomonadati</taxon>
        <taxon>Pseudomonadota</taxon>
        <taxon>Gammaproteobacteria</taxon>
        <taxon>Vibrionales</taxon>
        <taxon>Vibrionaceae</taxon>
        <taxon>Vibrio</taxon>
    </lineage>
</organism>
<dbReference type="Proteomes" id="UP000029228">
    <property type="component" value="Unassembled WGS sequence"/>
</dbReference>
<dbReference type="EMBL" id="BBMR01000007">
    <property type="protein sequence ID" value="GAL21162.1"/>
    <property type="molecule type" value="Genomic_DNA"/>
</dbReference>
<evidence type="ECO:0000313" key="2">
    <source>
        <dbReference type="EMBL" id="GAL21162.1"/>
    </source>
</evidence>
<feature type="transmembrane region" description="Helical" evidence="1">
    <location>
        <begin position="20"/>
        <end position="37"/>
    </location>
</feature>
<comment type="caution">
    <text evidence="2">The sequence shown here is derived from an EMBL/GenBank/DDBJ whole genome shotgun (WGS) entry which is preliminary data.</text>
</comment>
<gene>
    <name evidence="2" type="ORF">JCM19235_437</name>
</gene>
<evidence type="ECO:0000256" key="1">
    <source>
        <dbReference type="SAM" id="Phobius"/>
    </source>
</evidence>
<sequence length="44" mass="4920">MNIPASAVELVPSFNIQGPLNMIVMLFMSLLLIEFYSKIFSTKA</sequence>
<keyword evidence="1" id="KW-0472">Membrane</keyword>
<protein>
    <submittedName>
        <fullName evidence="2">Uncharacterized protein</fullName>
    </submittedName>
</protein>
<reference evidence="2 3" key="1">
    <citation type="submission" date="2014-09" db="EMBL/GenBank/DDBJ databases">
        <title>Vibrio maritimus JCM 19235. (C45) whole genome shotgun sequence.</title>
        <authorList>
            <person name="Sawabe T."/>
            <person name="Meirelles P."/>
            <person name="Nakanishi M."/>
            <person name="Sayaka M."/>
            <person name="Hattori M."/>
            <person name="Ohkuma M."/>
        </authorList>
    </citation>
    <scope>NUCLEOTIDE SEQUENCE [LARGE SCALE GENOMIC DNA]</scope>
    <source>
        <strain evidence="3">JCM19235</strain>
    </source>
</reference>
<keyword evidence="3" id="KW-1185">Reference proteome</keyword>
<reference evidence="2 3" key="2">
    <citation type="submission" date="2014-09" db="EMBL/GenBank/DDBJ databases">
        <authorList>
            <consortium name="NBRP consortium"/>
            <person name="Sawabe T."/>
            <person name="Meirelles P."/>
            <person name="Nakanishi M."/>
            <person name="Sayaka M."/>
            <person name="Hattori M."/>
            <person name="Ohkuma M."/>
        </authorList>
    </citation>
    <scope>NUCLEOTIDE SEQUENCE [LARGE SCALE GENOMIC DNA]</scope>
    <source>
        <strain evidence="3">JCM19235</strain>
    </source>
</reference>
<name>A0A090SP37_9VIBR</name>
<keyword evidence="1" id="KW-1133">Transmembrane helix</keyword>
<evidence type="ECO:0000313" key="3">
    <source>
        <dbReference type="Proteomes" id="UP000029228"/>
    </source>
</evidence>
<proteinExistence type="predicted"/>
<dbReference type="STRING" id="990268.JCM19235_437"/>
<dbReference type="AlphaFoldDB" id="A0A090SP37"/>